<sequence>MKLCSCGSLFCYKIPWPLSSSHCWNRWTRNCNFCVPILEHLQRGDPLEADCKAIGGGVRFSFGLVFVTLEALLLELSLKNPNLLYKESSNREYIEKKSLKEQILRLVDEVAEDSVSQKKKDLLKSTKAALQKALEAPDQISSSRSK</sequence>
<evidence type="ECO:0000313" key="2">
    <source>
        <dbReference type="Proteomes" id="UP001056120"/>
    </source>
</evidence>
<reference evidence="2" key="1">
    <citation type="journal article" date="2022" name="Mol. Ecol. Resour.">
        <title>The genomes of chicory, endive, great burdock and yacon provide insights into Asteraceae palaeo-polyploidization history and plant inulin production.</title>
        <authorList>
            <person name="Fan W."/>
            <person name="Wang S."/>
            <person name="Wang H."/>
            <person name="Wang A."/>
            <person name="Jiang F."/>
            <person name="Liu H."/>
            <person name="Zhao H."/>
            <person name="Xu D."/>
            <person name="Zhang Y."/>
        </authorList>
    </citation>
    <scope>NUCLEOTIDE SEQUENCE [LARGE SCALE GENOMIC DNA]</scope>
    <source>
        <strain evidence="2">cv. Yunnan</strain>
    </source>
</reference>
<organism evidence="1 2">
    <name type="scientific">Smallanthus sonchifolius</name>
    <dbReference type="NCBI Taxonomy" id="185202"/>
    <lineage>
        <taxon>Eukaryota</taxon>
        <taxon>Viridiplantae</taxon>
        <taxon>Streptophyta</taxon>
        <taxon>Embryophyta</taxon>
        <taxon>Tracheophyta</taxon>
        <taxon>Spermatophyta</taxon>
        <taxon>Magnoliopsida</taxon>
        <taxon>eudicotyledons</taxon>
        <taxon>Gunneridae</taxon>
        <taxon>Pentapetalae</taxon>
        <taxon>asterids</taxon>
        <taxon>campanulids</taxon>
        <taxon>Asterales</taxon>
        <taxon>Asteraceae</taxon>
        <taxon>Asteroideae</taxon>
        <taxon>Heliantheae alliance</taxon>
        <taxon>Millerieae</taxon>
        <taxon>Smallanthus</taxon>
    </lineage>
</organism>
<reference evidence="1 2" key="2">
    <citation type="journal article" date="2022" name="Mol. Ecol. Resour.">
        <title>The genomes of chicory, endive, great burdock and yacon provide insights into Asteraceae paleo-polyploidization history and plant inulin production.</title>
        <authorList>
            <person name="Fan W."/>
            <person name="Wang S."/>
            <person name="Wang H."/>
            <person name="Wang A."/>
            <person name="Jiang F."/>
            <person name="Liu H."/>
            <person name="Zhao H."/>
            <person name="Xu D."/>
            <person name="Zhang Y."/>
        </authorList>
    </citation>
    <scope>NUCLEOTIDE SEQUENCE [LARGE SCALE GENOMIC DNA]</scope>
    <source>
        <strain evidence="2">cv. Yunnan</strain>
        <tissue evidence="1">Leaves</tissue>
    </source>
</reference>
<accession>A0ACB9HMN9</accession>
<proteinExistence type="predicted"/>
<keyword evidence="2" id="KW-1185">Reference proteome</keyword>
<name>A0ACB9HMN9_9ASTR</name>
<dbReference type="Proteomes" id="UP001056120">
    <property type="component" value="Linkage Group LG12"/>
</dbReference>
<protein>
    <submittedName>
        <fullName evidence="1">Uncharacterized protein</fullName>
    </submittedName>
</protein>
<evidence type="ECO:0000313" key="1">
    <source>
        <dbReference type="EMBL" id="KAI3796984.1"/>
    </source>
</evidence>
<gene>
    <name evidence="1" type="ORF">L1987_39671</name>
</gene>
<dbReference type="EMBL" id="CM042029">
    <property type="protein sequence ID" value="KAI3796984.1"/>
    <property type="molecule type" value="Genomic_DNA"/>
</dbReference>
<comment type="caution">
    <text evidence="1">The sequence shown here is derived from an EMBL/GenBank/DDBJ whole genome shotgun (WGS) entry which is preliminary data.</text>
</comment>